<reference evidence="2" key="1">
    <citation type="journal article" date="2023" name="Nat. Plants">
        <title>Single-cell RNA sequencing provides a high-resolution roadmap for understanding the multicellular compartmentation of specialized metabolism.</title>
        <authorList>
            <person name="Sun S."/>
            <person name="Shen X."/>
            <person name="Li Y."/>
            <person name="Li Y."/>
            <person name="Wang S."/>
            <person name="Li R."/>
            <person name="Zhang H."/>
            <person name="Shen G."/>
            <person name="Guo B."/>
            <person name="Wei J."/>
            <person name="Xu J."/>
            <person name="St-Pierre B."/>
            <person name="Chen S."/>
            <person name="Sun C."/>
        </authorList>
    </citation>
    <scope>NUCLEOTIDE SEQUENCE [LARGE SCALE GENOMIC DNA]</scope>
</reference>
<keyword evidence="2" id="KW-1185">Reference proteome</keyword>
<evidence type="ECO:0000313" key="2">
    <source>
        <dbReference type="Proteomes" id="UP001060085"/>
    </source>
</evidence>
<dbReference type="EMBL" id="CM044706">
    <property type="protein sequence ID" value="KAI5660201.1"/>
    <property type="molecule type" value="Genomic_DNA"/>
</dbReference>
<comment type="caution">
    <text evidence="1">The sequence shown here is derived from an EMBL/GenBank/DDBJ whole genome shotgun (WGS) entry which is preliminary data.</text>
</comment>
<evidence type="ECO:0000313" key="1">
    <source>
        <dbReference type="EMBL" id="KAI5660201.1"/>
    </source>
</evidence>
<name>A0ACC0AHX4_CATRO</name>
<sequence>MSPTQFQFNDNQNTKRESNSFSSLKINKDSHLIKKSSPNSSSSSSSSTSSPSSLLNVVATKAAQPQPRHPVIIYTHSPKIIHTSPKDFMALVQKLTGFSSRSRSTSPEEIDHHQSSSNPQQQQQQSCPNPKPEPINYEFNDEINKNGNRNSMIDDNESTSVVTTDENNSSNSSCYVPSPPIFDHPSNPNNCFGNNGIPPFFNPNSADFLCSSTQPFYNYSESLFYMPNMRSSFSSSSLEGMKELPEF</sequence>
<organism evidence="1 2">
    <name type="scientific">Catharanthus roseus</name>
    <name type="common">Madagascar periwinkle</name>
    <name type="synonym">Vinca rosea</name>
    <dbReference type="NCBI Taxonomy" id="4058"/>
    <lineage>
        <taxon>Eukaryota</taxon>
        <taxon>Viridiplantae</taxon>
        <taxon>Streptophyta</taxon>
        <taxon>Embryophyta</taxon>
        <taxon>Tracheophyta</taxon>
        <taxon>Spermatophyta</taxon>
        <taxon>Magnoliopsida</taxon>
        <taxon>eudicotyledons</taxon>
        <taxon>Gunneridae</taxon>
        <taxon>Pentapetalae</taxon>
        <taxon>asterids</taxon>
        <taxon>lamiids</taxon>
        <taxon>Gentianales</taxon>
        <taxon>Apocynaceae</taxon>
        <taxon>Rauvolfioideae</taxon>
        <taxon>Vinceae</taxon>
        <taxon>Catharanthinae</taxon>
        <taxon>Catharanthus</taxon>
    </lineage>
</organism>
<accession>A0ACC0AHX4</accession>
<gene>
    <name evidence="1" type="ORF">M9H77_28994</name>
</gene>
<protein>
    <submittedName>
        <fullName evidence="1">Uncharacterized protein</fullName>
    </submittedName>
</protein>
<dbReference type="Proteomes" id="UP001060085">
    <property type="component" value="Linkage Group LG06"/>
</dbReference>
<proteinExistence type="predicted"/>